<organism evidence="5 6">
    <name type="scientific">Takifugu rubripes</name>
    <name type="common">Japanese pufferfish</name>
    <name type="synonym">Fugu rubripes</name>
    <dbReference type="NCBI Taxonomy" id="31033"/>
    <lineage>
        <taxon>Eukaryota</taxon>
        <taxon>Metazoa</taxon>
        <taxon>Chordata</taxon>
        <taxon>Craniata</taxon>
        <taxon>Vertebrata</taxon>
        <taxon>Euteleostomi</taxon>
        <taxon>Actinopterygii</taxon>
        <taxon>Neopterygii</taxon>
        <taxon>Teleostei</taxon>
        <taxon>Neoteleostei</taxon>
        <taxon>Acanthomorphata</taxon>
        <taxon>Eupercaria</taxon>
        <taxon>Tetraodontiformes</taxon>
        <taxon>Tetradontoidea</taxon>
        <taxon>Tetraodontidae</taxon>
        <taxon>Takifugu</taxon>
    </lineage>
</organism>
<reference evidence="5" key="3">
    <citation type="submission" date="2025-09" db="UniProtKB">
        <authorList>
            <consortium name="Ensembl"/>
        </authorList>
    </citation>
    <scope>IDENTIFICATION</scope>
</reference>
<dbReference type="InterPro" id="IPR008605">
    <property type="entry name" value="ECM1"/>
</dbReference>
<evidence type="ECO:0000256" key="2">
    <source>
        <dbReference type="ARBA" id="ARBA00022525"/>
    </source>
</evidence>
<evidence type="ECO:0000313" key="5">
    <source>
        <dbReference type="Ensembl" id="ENSTRUP00000051587.2"/>
    </source>
</evidence>
<keyword evidence="6" id="KW-1185">Reference proteome</keyword>
<gene>
    <name evidence="5" type="primary">LOC101064312</name>
</gene>
<dbReference type="SUPFAM" id="SSF48552">
    <property type="entry name" value="Serum albumin-like"/>
    <property type="match status" value="2"/>
</dbReference>
<sequence>MIEQREITFDFETIMKGQSFNTSARFTLKHAVTCRLFLSGPAIPYHVHFPLARPSSDNLQAICSHSAHRPRYPQTYFPNSGYGQLKRRATAVNNAEFWFSDCCRQNATLGSEATLCCATQAWEHHIKLFCEEDSSVKDRLYECCRKRGGEQHDCFHDDAQNPNYDPTEERPVTPVASKDEFSFEPSTCPRNKQPPSSQNVSNFPLGRPTPDNIEALCQNKKLRPLYSVNCLAGPQNKLLAQQAKSINRMERGFKVCCKNKQEVLNCAEQKWREELDMFCEKIRTKKQKVHCCSLAQHHRFECFQDASPDPHYQMFSAKEELALNKLCEDHKLIKKKLPDALPLKAFVSQCCPLPIQNKTDCFEQRVRRVCSSKKKTSPAVSRCCRAAGVPGCLSKLFMHAVNKVAHIKKKKTCPLKI</sequence>
<dbReference type="PANTHER" id="PTHR16776">
    <property type="entry name" value="EXTRACELLULAR MATRIX PROTEIN 1"/>
    <property type="match status" value="1"/>
</dbReference>
<dbReference type="GeneTree" id="ENSGT00390000006215"/>
<comment type="subcellular location">
    <subcellularLocation>
        <location evidence="1">Secreted</location>
    </subcellularLocation>
</comment>
<name>A0A3B5KDV0_TAKRU</name>
<feature type="region of interest" description="Disordered" evidence="4">
    <location>
        <begin position="155"/>
        <end position="174"/>
    </location>
</feature>
<dbReference type="AlphaFoldDB" id="A0A3B5KDV0"/>
<feature type="region of interest" description="Disordered" evidence="4">
    <location>
        <begin position="179"/>
        <end position="205"/>
    </location>
</feature>
<reference evidence="5 6" key="1">
    <citation type="journal article" date="2011" name="Genome Biol. Evol.">
        <title>Integration of the genetic map and genome assembly of fugu facilitates insights into distinct features of genome evolution in teleosts and mammals.</title>
        <authorList>
            <person name="Kai W."/>
            <person name="Kikuchi K."/>
            <person name="Tohari S."/>
            <person name="Chew A.K."/>
            <person name="Tay A."/>
            <person name="Fujiwara A."/>
            <person name="Hosoya S."/>
            <person name="Suetake H."/>
            <person name="Naruse K."/>
            <person name="Brenner S."/>
            <person name="Suzuki Y."/>
            <person name="Venkatesh B."/>
        </authorList>
    </citation>
    <scope>NUCLEOTIDE SEQUENCE [LARGE SCALE GENOMIC DNA]</scope>
</reference>
<dbReference type="Pfam" id="PF05782">
    <property type="entry name" value="ECM1"/>
    <property type="match status" value="2"/>
</dbReference>
<proteinExistence type="predicted"/>
<dbReference type="GO" id="GO:0030500">
    <property type="term" value="P:regulation of bone mineralization"/>
    <property type="evidence" value="ECO:0007669"/>
    <property type="project" value="TreeGrafter"/>
</dbReference>
<accession>A0A3B5KDV0</accession>
<evidence type="ECO:0000256" key="1">
    <source>
        <dbReference type="ARBA" id="ARBA00004613"/>
    </source>
</evidence>
<dbReference type="Ensembl" id="ENSTRUT00000057353.2">
    <property type="protein sequence ID" value="ENSTRUP00000051587.2"/>
    <property type="gene ID" value="ENSTRUG00000025364.2"/>
</dbReference>
<evidence type="ECO:0000313" key="6">
    <source>
        <dbReference type="Proteomes" id="UP000005226"/>
    </source>
</evidence>
<keyword evidence="2" id="KW-0964">Secreted</keyword>
<dbReference type="Gene3D" id="1.10.246.10">
    <property type="match status" value="2"/>
</dbReference>
<reference evidence="5" key="2">
    <citation type="submission" date="2025-08" db="UniProtKB">
        <authorList>
            <consortium name="Ensembl"/>
        </authorList>
    </citation>
    <scope>IDENTIFICATION</scope>
</reference>
<dbReference type="Proteomes" id="UP000005226">
    <property type="component" value="Chromosome 7"/>
</dbReference>
<keyword evidence="3" id="KW-0677">Repeat</keyword>
<dbReference type="PANTHER" id="PTHR16776:SF3">
    <property type="entry name" value="EXTRACELLULAR MATRIX PROTEIN 1"/>
    <property type="match status" value="1"/>
</dbReference>
<dbReference type="GO" id="GO:0005615">
    <property type="term" value="C:extracellular space"/>
    <property type="evidence" value="ECO:0007669"/>
    <property type="project" value="InterPro"/>
</dbReference>
<dbReference type="GO" id="GO:0007165">
    <property type="term" value="P:signal transduction"/>
    <property type="evidence" value="ECO:0007669"/>
    <property type="project" value="InterPro"/>
</dbReference>
<evidence type="ECO:0000256" key="4">
    <source>
        <dbReference type="SAM" id="MobiDB-lite"/>
    </source>
</evidence>
<protein>
    <submittedName>
        <fullName evidence="5">Extracellular matrix protein 1b</fullName>
    </submittedName>
</protein>
<feature type="compositionally biased region" description="Polar residues" evidence="4">
    <location>
        <begin position="184"/>
        <end position="202"/>
    </location>
</feature>
<evidence type="ECO:0000256" key="3">
    <source>
        <dbReference type="ARBA" id="ARBA00022737"/>
    </source>
</evidence>
<dbReference type="InterPro" id="IPR020858">
    <property type="entry name" value="Serum_albumin-like"/>
</dbReference>